<dbReference type="AlphaFoldDB" id="A3MXD5"/>
<dbReference type="GO" id="GO:0005524">
    <property type="term" value="F:ATP binding"/>
    <property type="evidence" value="ECO:0007669"/>
    <property type="project" value="UniProtKB-KW"/>
</dbReference>
<evidence type="ECO:0000256" key="4">
    <source>
        <dbReference type="ARBA" id="ARBA00022755"/>
    </source>
</evidence>
<dbReference type="RefSeq" id="WP_011850560.1">
    <property type="nucleotide sequence ID" value="NC_009073.1"/>
</dbReference>
<dbReference type="PANTHER" id="PTHR34696">
    <property type="entry name" value="PHOSPHORIBOSYLFORMYLGLYCINAMIDINE SYNTHASE SUBUNIT PURS"/>
    <property type="match status" value="1"/>
</dbReference>
<evidence type="ECO:0000256" key="5">
    <source>
        <dbReference type="ARBA" id="ARBA00022840"/>
    </source>
</evidence>
<keyword evidence="4" id="KW-0658">Purine biosynthesis</keyword>
<dbReference type="KEGG" id="pcl:Pcal_1886"/>
<dbReference type="HOGENOM" id="CLU_164833_2_0_2"/>
<proteinExistence type="predicted"/>
<dbReference type="GeneID" id="4908321"/>
<dbReference type="OrthoDB" id="56303at2157"/>
<evidence type="ECO:0000256" key="1">
    <source>
        <dbReference type="ARBA" id="ARBA00022490"/>
    </source>
</evidence>
<dbReference type="PANTHER" id="PTHR34696:SF1">
    <property type="entry name" value="PHOSPHORIBOSYLFORMYLGLYCINAMIDINE SYNTHASE SUBUNIT PURS"/>
    <property type="match status" value="1"/>
</dbReference>
<dbReference type="InterPro" id="IPR003850">
    <property type="entry name" value="PurS"/>
</dbReference>
<evidence type="ECO:0000313" key="6">
    <source>
        <dbReference type="EMBL" id="ABO09302.1"/>
    </source>
</evidence>
<organism evidence="6 7">
    <name type="scientific">Pyrobaculum calidifontis (strain DSM 21063 / JCM 11548 / VA1)</name>
    <dbReference type="NCBI Taxonomy" id="410359"/>
    <lineage>
        <taxon>Archaea</taxon>
        <taxon>Thermoproteota</taxon>
        <taxon>Thermoprotei</taxon>
        <taxon>Thermoproteales</taxon>
        <taxon>Thermoproteaceae</taxon>
        <taxon>Pyrobaculum</taxon>
    </lineage>
</organism>
<evidence type="ECO:0008006" key="8">
    <source>
        <dbReference type="Google" id="ProtNLM"/>
    </source>
</evidence>
<keyword evidence="3" id="KW-0547">Nucleotide-binding</keyword>
<dbReference type="NCBIfam" id="NF004450">
    <property type="entry name" value="PRK05783.1"/>
    <property type="match status" value="1"/>
</dbReference>
<dbReference type="STRING" id="410359.Pcal_1886"/>
<evidence type="ECO:0000256" key="3">
    <source>
        <dbReference type="ARBA" id="ARBA00022741"/>
    </source>
</evidence>
<dbReference type="SUPFAM" id="SSF82697">
    <property type="entry name" value="PurS-like"/>
    <property type="match status" value="1"/>
</dbReference>
<dbReference type="EMBL" id="CP000561">
    <property type="protein sequence ID" value="ABO09302.1"/>
    <property type="molecule type" value="Genomic_DNA"/>
</dbReference>
<evidence type="ECO:0000256" key="2">
    <source>
        <dbReference type="ARBA" id="ARBA00022598"/>
    </source>
</evidence>
<dbReference type="Proteomes" id="UP000001431">
    <property type="component" value="Chromosome"/>
</dbReference>
<keyword evidence="1" id="KW-0963">Cytoplasm</keyword>
<keyword evidence="5" id="KW-0067">ATP-binding</keyword>
<dbReference type="eggNOG" id="arCOG04462">
    <property type="taxonomic scope" value="Archaea"/>
</dbReference>
<dbReference type="InterPro" id="IPR036604">
    <property type="entry name" value="PurS-like_sf"/>
</dbReference>
<dbReference type="Pfam" id="PF02700">
    <property type="entry name" value="PurS"/>
    <property type="match status" value="1"/>
</dbReference>
<accession>A3MXD5</accession>
<keyword evidence="2" id="KW-0436">Ligase</keyword>
<dbReference type="GO" id="GO:0016874">
    <property type="term" value="F:ligase activity"/>
    <property type="evidence" value="ECO:0007669"/>
    <property type="project" value="UniProtKB-KW"/>
</dbReference>
<evidence type="ECO:0000313" key="7">
    <source>
        <dbReference type="Proteomes" id="UP000001431"/>
    </source>
</evidence>
<sequence>MRYVVYLNVTYKPTIREPEGETISRELLARLGYSVEVRAGKCLALYLEASSPEEAAAKALEVAKAARLGNPNVHVVEVLKVAPA</sequence>
<dbReference type="GO" id="GO:0006164">
    <property type="term" value="P:purine nucleotide biosynthetic process"/>
    <property type="evidence" value="ECO:0007669"/>
    <property type="project" value="UniProtKB-KW"/>
</dbReference>
<protein>
    <recommendedName>
        <fullName evidence="8">Phosphoribosylformylglycinamidine synthase subunit PurS</fullName>
    </recommendedName>
</protein>
<keyword evidence="7" id="KW-1185">Reference proteome</keyword>
<name>A3MXD5_PYRCJ</name>
<reference evidence="6" key="1">
    <citation type="submission" date="2007-02" db="EMBL/GenBank/DDBJ databases">
        <title>Complete sequence of Pyrobaculum calidifontis JCM 11548.</title>
        <authorList>
            <consortium name="US DOE Joint Genome Institute"/>
            <person name="Copeland A."/>
            <person name="Lucas S."/>
            <person name="Lapidus A."/>
            <person name="Barry K."/>
            <person name="Glavina del Rio T."/>
            <person name="Dalin E."/>
            <person name="Tice H."/>
            <person name="Pitluck S."/>
            <person name="Chain P."/>
            <person name="Malfatti S."/>
            <person name="Shin M."/>
            <person name="Vergez L."/>
            <person name="Schmutz J."/>
            <person name="Larimer F."/>
            <person name="Land M."/>
            <person name="Hauser L."/>
            <person name="Kyrpides N."/>
            <person name="Mikhailova N."/>
            <person name="Cozen A.E."/>
            <person name="Fitz-Gibbon S.T."/>
            <person name="House C.H."/>
            <person name="Saltikov C."/>
            <person name="Lowe T.M."/>
            <person name="Richardson P."/>
        </authorList>
    </citation>
    <scope>NUCLEOTIDE SEQUENCE [LARGE SCALE GENOMIC DNA]</scope>
    <source>
        <strain evidence="6">JCM 11548</strain>
    </source>
</reference>
<dbReference type="Gene3D" id="3.30.1280.10">
    <property type="entry name" value="Phosphoribosylformylglycinamidine synthase subunit PurS"/>
    <property type="match status" value="1"/>
</dbReference>
<gene>
    <name evidence="6" type="ordered locus">Pcal_1886</name>
</gene>